<proteinExistence type="predicted"/>
<evidence type="ECO:0000256" key="1">
    <source>
        <dbReference type="SAM" id="SignalP"/>
    </source>
</evidence>
<sequence length="128" mass="14709">MKNIFSMFLMGVLLFLAACSDSGLSIYEDMLSESDEEFTYHSLLAESEGSYAAYAVVETEEEVRELSEILQRPLIEAFLTSQENHVDDIKYGGLEVSQIPSYYVFDTETLIYQTHEKEELTTYLDEME</sequence>
<feature type="chain" id="PRO_5044096773" evidence="1">
    <location>
        <begin position="18"/>
        <end position="128"/>
    </location>
</feature>
<evidence type="ECO:0000313" key="2">
    <source>
        <dbReference type="EMBL" id="WWD79027.1"/>
    </source>
</evidence>
<accession>A0A5C7EZJ3</accession>
<keyword evidence="3" id="KW-1185">Reference proteome</keyword>
<dbReference type="OrthoDB" id="2855280at2"/>
<feature type="signal peptide" evidence="1">
    <location>
        <begin position="1"/>
        <end position="17"/>
    </location>
</feature>
<dbReference type="PROSITE" id="PS51257">
    <property type="entry name" value="PROKAR_LIPOPROTEIN"/>
    <property type="match status" value="1"/>
</dbReference>
<dbReference type="Proteomes" id="UP000321816">
    <property type="component" value="Chromosome"/>
</dbReference>
<gene>
    <name evidence="2" type="ORF">FTX54_011400</name>
</gene>
<dbReference type="EMBL" id="CP144914">
    <property type="protein sequence ID" value="WWD79027.1"/>
    <property type="molecule type" value="Genomic_DNA"/>
</dbReference>
<evidence type="ECO:0000313" key="3">
    <source>
        <dbReference type="Proteomes" id="UP000321816"/>
    </source>
</evidence>
<reference evidence="2 3" key="1">
    <citation type="submission" date="2024-01" db="EMBL/GenBank/DDBJ databases">
        <title>Complete Genome Sequence of Alkalicoccus halolimnae BZ-SZ-XJ29T, a Moderately Halophilic Bacterium Isolated from a Salt Lake.</title>
        <authorList>
            <person name="Zhao B."/>
        </authorList>
    </citation>
    <scope>NUCLEOTIDE SEQUENCE [LARGE SCALE GENOMIC DNA]</scope>
    <source>
        <strain evidence="2 3">BZ-SZ-XJ29</strain>
    </source>
</reference>
<dbReference type="AlphaFoldDB" id="A0A5C7EZJ3"/>
<name>A0A5C7EZJ3_9BACI</name>
<dbReference type="KEGG" id="ahal:FTX54_011400"/>
<organism evidence="2 3">
    <name type="scientific">Alkalicoccus halolimnae</name>
    <dbReference type="NCBI Taxonomy" id="1667239"/>
    <lineage>
        <taxon>Bacteria</taxon>
        <taxon>Bacillati</taxon>
        <taxon>Bacillota</taxon>
        <taxon>Bacilli</taxon>
        <taxon>Bacillales</taxon>
        <taxon>Bacillaceae</taxon>
        <taxon>Alkalicoccus</taxon>
    </lineage>
</organism>
<dbReference type="RefSeq" id="WP_147805185.1">
    <property type="nucleotide sequence ID" value="NZ_CP144914.1"/>
</dbReference>
<keyword evidence="1" id="KW-0732">Signal</keyword>
<protein>
    <submittedName>
        <fullName evidence="2">Uncharacterized protein</fullName>
    </submittedName>
</protein>